<keyword evidence="2" id="KW-1185">Reference proteome</keyword>
<dbReference type="STRING" id="77586.A0A0D9XLP0"/>
<protein>
    <submittedName>
        <fullName evidence="1">Uncharacterized protein</fullName>
    </submittedName>
</protein>
<dbReference type="Gramene" id="LPERR10G12380.1">
    <property type="protein sequence ID" value="LPERR10G12380.1"/>
    <property type="gene ID" value="LPERR10G12380"/>
</dbReference>
<dbReference type="AlphaFoldDB" id="A0A0D9XLP0"/>
<reference evidence="1 2" key="1">
    <citation type="submission" date="2012-08" db="EMBL/GenBank/DDBJ databases">
        <title>Oryza genome evolution.</title>
        <authorList>
            <person name="Wing R.A."/>
        </authorList>
    </citation>
    <scope>NUCLEOTIDE SEQUENCE</scope>
</reference>
<evidence type="ECO:0000313" key="2">
    <source>
        <dbReference type="Proteomes" id="UP000032180"/>
    </source>
</evidence>
<reference evidence="2" key="2">
    <citation type="submission" date="2013-12" db="EMBL/GenBank/DDBJ databases">
        <authorList>
            <person name="Yu Y."/>
            <person name="Lee S."/>
            <person name="de Baynast K."/>
            <person name="Wissotski M."/>
            <person name="Liu L."/>
            <person name="Talag J."/>
            <person name="Goicoechea J."/>
            <person name="Angelova A."/>
            <person name="Jetty R."/>
            <person name="Kudrna D."/>
            <person name="Golser W."/>
            <person name="Rivera L."/>
            <person name="Zhang J."/>
            <person name="Wing R."/>
        </authorList>
    </citation>
    <scope>NUCLEOTIDE SEQUENCE</scope>
</reference>
<dbReference type="EnsemblPlants" id="LPERR10G12380.1">
    <property type="protein sequence ID" value="LPERR10G12380.1"/>
    <property type="gene ID" value="LPERR10G12380"/>
</dbReference>
<name>A0A0D9XLP0_9ORYZ</name>
<proteinExistence type="predicted"/>
<evidence type="ECO:0000313" key="1">
    <source>
        <dbReference type="EnsemblPlants" id="LPERR10G12380.1"/>
    </source>
</evidence>
<dbReference type="Proteomes" id="UP000032180">
    <property type="component" value="Chromosome 10"/>
</dbReference>
<organism evidence="1 2">
    <name type="scientific">Leersia perrieri</name>
    <dbReference type="NCBI Taxonomy" id="77586"/>
    <lineage>
        <taxon>Eukaryota</taxon>
        <taxon>Viridiplantae</taxon>
        <taxon>Streptophyta</taxon>
        <taxon>Embryophyta</taxon>
        <taxon>Tracheophyta</taxon>
        <taxon>Spermatophyta</taxon>
        <taxon>Magnoliopsida</taxon>
        <taxon>Liliopsida</taxon>
        <taxon>Poales</taxon>
        <taxon>Poaceae</taxon>
        <taxon>BOP clade</taxon>
        <taxon>Oryzoideae</taxon>
        <taxon>Oryzeae</taxon>
        <taxon>Oryzinae</taxon>
        <taxon>Leersia</taxon>
    </lineage>
</organism>
<reference evidence="1" key="3">
    <citation type="submission" date="2015-04" db="UniProtKB">
        <authorList>
            <consortium name="EnsemblPlants"/>
        </authorList>
    </citation>
    <scope>IDENTIFICATION</scope>
</reference>
<accession>A0A0D9XLP0</accession>
<sequence>MCESAGPCTDGTNPNKAVEQLSSVTAADKKVASGNVAFTETCRFSVVLSMLFGGVNANERCQWCQVANYLSCIPTSRWSCGN</sequence>
<dbReference type="HOGENOM" id="CLU_2561576_0_0_1"/>